<dbReference type="SMART" id="SM00908">
    <property type="entry name" value="Gal-bind_lectin"/>
    <property type="match status" value="1"/>
</dbReference>
<accession>A0A7R8URY4</accession>
<evidence type="ECO:0000313" key="5">
    <source>
        <dbReference type="Proteomes" id="UP000594454"/>
    </source>
</evidence>
<dbReference type="PROSITE" id="PS51304">
    <property type="entry name" value="GALECTIN"/>
    <property type="match status" value="1"/>
</dbReference>
<keyword evidence="5" id="KW-1185">Reference proteome</keyword>
<evidence type="ECO:0000256" key="1">
    <source>
        <dbReference type="ARBA" id="ARBA00022734"/>
    </source>
</evidence>
<dbReference type="SUPFAM" id="SSF49899">
    <property type="entry name" value="Concanavalin A-like lectins/glucanases"/>
    <property type="match status" value="1"/>
</dbReference>
<name>A0A7R8URY4_HERIL</name>
<evidence type="ECO:0000313" key="4">
    <source>
        <dbReference type="EMBL" id="CAD7085938.1"/>
    </source>
</evidence>
<gene>
    <name evidence="4" type="ORF">HERILL_LOCUS8747</name>
</gene>
<dbReference type="EMBL" id="LR899011">
    <property type="protein sequence ID" value="CAD7085938.1"/>
    <property type="molecule type" value="Genomic_DNA"/>
</dbReference>
<dbReference type="InterPro" id="IPR013320">
    <property type="entry name" value="ConA-like_dom_sf"/>
</dbReference>
<dbReference type="Proteomes" id="UP000594454">
    <property type="component" value="Chromosome 3"/>
</dbReference>
<sequence>MVKVFFHMKRRRVSKFTEPEVSFSEKYSSKLAKPFENSDSIIVAGKLQKLSYGLHIRIAKDSSDPNPILDLFLGSYTPPRASDTDVTPDPNPTHSLYFLNRNEYFLIQITATPALFEIEINGRPYVLEREHSEDSAQFLKIGGSIAFLTQVQHRAANPVEWPLWQSSNVVRSENYFLSDFPVQMQAGQVVVITALPYGISGGSLEICLTQDAHPVPALKLCAEFGEPQSVTLMGMDSEQELQEEQRRDSPFPFQINRKFRLAIGFTLQCFVLAINGNNYASFRYRTSNLPSSLNGYYMRTTEPLKVKIISTDHVNSGSDSCDGFEGFSDFSHSVD</sequence>
<proteinExistence type="predicted"/>
<organism evidence="4 5">
    <name type="scientific">Hermetia illucens</name>
    <name type="common">Black soldier fly</name>
    <dbReference type="NCBI Taxonomy" id="343691"/>
    <lineage>
        <taxon>Eukaryota</taxon>
        <taxon>Metazoa</taxon>
        <taxon>Ecdysozoa</taxon>
        <taxon>Arthropoda</taxon>
        <taxon>Hexapoda</taxon>
        <taxon>Insecta</taxon>
        <taxon>Pterygota</taxon>
        <taxon>Neoptera</taxon>
        <taxon>Endopterygota</taxon>
        <taxon>Diptera</taxon>
        <taxon>Brachycera</taxon>
        <taxon>Stratiomyomorpha</taxon>
        <taxon>Stratiomyidae</taxon>
        <taxon>Hermetiinae</taxon>
        <taxon>Hermetia</taxon>
    </lineage>
</organism>
<keyword evidence="1 2" id="KW-0430">Lectin</keyword>
<dbReference type="InParanoid" id="A0A7R8URY4"/>
<dbReference type="AlphaFoldDB" id="A0A7R8URY4"/>
<evidence type="ECO:0000256" key="2">
    <source>
        <dbReference type="RuleBase" id="RU102079"/>
    </source>
</evidence>
<evidence type="ECO:0000259" key="3">
    <source>
        <dbReference type="PROSITE" id="PS51304"/>
    </source>
</evidence>
<feature type="domain" description="Galectin" evidence="3">
    <location>
        <begin position="176"/>
        <end position="314"/>
    </location>
</feature>
<dbReference type="GO" id="GO:0030246">
    <property type="term" value="F:carbohydrate binding"/>
    <property type="evidence" value="ECO:0007669"/>
    <property type="project" value="UniProtKB-UniRule"/>
</dbReference>
<dbReference type="OrthoDB" id="6251307at2759"/>
<reference evidence="4 5" key="1">
    <citation type="submission" date="2020-11" db="EMBL/GenBank/DDBJ databases">
        <authorList>
            <person name="Wallbank WR R."/>
            <person name="Pardo Diaz C."/>
            <person name="Kozak K."/>
            <person name="Martin S."/>
            <person name="Jiggins C."/>
            <person name="Moest M."/>
            <person name="Warren A I."/>
            <person name="Generalovic N T."/>
            <person name="Byers J.R.P. K."/>
            <person name="Montejo-Kovacevich G."/>
            <person name="Yen C E."/>
        </authorList>
    </citation>
    <scope>NUCLEOTIDE SEQUENCE [LARGE SCALE GENOMIC DNA]</scope>
</reference>
<dbReference type="Pfam" id="PF00337">
    <property type="entry name" value="Gal-bind_lectin"/>
    <property type="match status" value="1"/>
</dbReference>
<protein>
    <recommendedName>
        <fullName evidence="2">Galectin</fullName>
    </recommendedName>
</protein>
<dbReference type="InterPro" id="IPR001079">
    <property type="entry name" value="Galectin_CRD"/>
</dbReference>
<dbReference type="Gene3D" id="2.60.120.200">
    <property type="match status" value="1"/>
</dbReference>